<evidence type="ECO:0000313" key="14">
    <source>
        <dbReference type="Proteomes" id="UP000274922"/>
    </source>
</evidence>
<dbReference type="FunFam" id="1.10.730.10:FF:000006">
    <property type="entry name" value="Arginyl-tRNA synthetase 2, mitochondrial"/>
    <property type="match status" value="1"/>
</dbReference>
<dbReference type="GO" id="GO:0032543">
    <property type="term" value="P:mitochondrial translation"/>
    <property type="evidence" value="ECO:0007669"/>
    <property type="project" value="TreeGrafter"/>
</dbReference>
<dbReference type="PANTHER" id="PTHR11956:SF11">
    <property type="entry name" value="ARGININE--TRNA LIGASE, MITOCHONDRIAL-RELATED"/>
    <property type="match status" value="1"/>
</dbReference>
<evidence type="ECO:0000259" key="11">
    <source>
        <dbReference type="SMART" id="SM00836"/>
    </source>
</evidence>
<dbReference type="Gene3D" id="3.30.1360.70">
    <property type="entry name" value="Arginyl tRNA synthetase N-terminal domain"/>
    <property type="match status" value="1"/>
</dbReference>
<dbReference type="GO" id="GO:0005524">
    <property type="term" value="F:ATP binding"/>
    <property type="evidence" value="ECO:0007669"/>
    <property type="project" value="UniProtKB-KW"/>
</dbReference>
<dbReference type="Gene3D" id="3.40.50.620">
    <property type="entry name" value="HUPs"/>
    <property type="match status" value="1"/>
</dbReference>
<dbReference type="AlphaFoldDB" id="A0A4P9XBS3"/>
<dbReference type="STRING" id="1555241.A0A4P9XBS3"/>
<dbReference type="InterPro" id="IPR001412">
    <property type="entry name" value="aa-tRNA-synth_I_CS"/>
</dbReference>
<keyword evidence="3 10" id="KW-0436">Ligase</keyword>
<evidence type="ECO:0000256" key="1">
    <source>
        <dbReference type="ARBA" id="ARBA00005594"/>
    </source>
</evidence>
<dbReference type="GO" id="GO:0005739">
    <property type="term" value="C:mitochondrion"/>
    <property type="evidence" value="ECO:0007669"/>
    <property type="project" value="TreeGrafter"/>
</dbReference>
<dbReference type="Gene3D" id="1.10.730.10">
    <property type="entry name" value="Isoleucyl-tRNA Synthetase, Domain 1"/>
    <property type="match status" value="1"/>
</dbReference>
<dbReference type="CDD" id="cd07956">
    <property type="entry name" value="Anticodon_Ia_Arg"/>
    <property type="match status" value="1"/>
</dbReference>
<dbReference type="SMART" id="SM00836">
    <property type="entry name" value="DALR_1"/>
    <property type="match status" value="1"/>
</dbReference>
<evidence type="ECO:0000256" key="5">
    <source>
        <dbReference type="ARBA" id="ARBA00022840"/>
    </source>
</evidence>
<gene>
    <name evidence="13" type="ORF">CXG81DRAFT_10303</name>
</gene>
<dbReference type="SUPFAM" id="SSF52374">
    <property type="entry name" value="Nucleotidylyl transferase"/>
    <property type="match status" value="1"/>
</dbReference>
<proteinExistence type="inferred from homology"/>
<dbReference type="FunFam" id="3.40.50.620:FF:000058">
    <property type="entry name" value="Mitochondrial arginyl-tRNA synthetase"/>
    <property type="match status" value="1"/>
</dbReference>
<evidence type="ECO:0000313" key="13">
    <source>
        <dbReference type="EMBL" id="RKP02842.1"/>
    </source>
</evidence>
<dbReference type="InterPro" id="IPR008909">
    <property type="entry name" value="DALR_anticod-bd"/>
</dbReference>
<feature type="domain" description="DALR anticodon binding" evidence="11">
    <location>
        <begin position="523"/>
        <end position="644"/>
    </location>
</feature>
<keyword evidence="5 10" id="KW-0067">ATP-binding</keyword>
<comment type="similarity">
    <text evidence="1 10">Belongs to the class-I aminoacyl-tRNA synthetase family.</text>
</comment>
<dbReference type="OrthoDB" id="68056at2759"/>
<dbReference type="PRINTS" id="PR01038">
    <property type="entry name" value="TRNASYNTHARG"/>
</dbReference>
<dbReference type="GO" id="GO:0006420">
    <property type="term" value="P:arginyl-tRNA aminoacylation"/>
    <property type="evidence" value="ECO:0007669"/>
    <property type="project" value="InterPro"/>
</dbReference>
<evidence type="ECO:0000256" key="10">
    <source>
        <dbReference type="RuleBase" id="RU363038"/>
    </source>
</evidence>
<name>A0A4P9XBS3_9FUNG</name>
<dbReference type="InterPro" id="IPR036695">
    <property type="entry name" value="Arg-tRNA-synth_N_sf"/>
</dbReference>
<dbReference type="EMBL" id="ML014134">
    <property type="protein sequence ID" value="RKP02842.1"/>
    <property type="molecule type" value="Genomic_DNA"/>
</dbReference>
<dbReference type="InterPro" id="IPR001278">
    <property type="entry name" value="Arg-tRNA-ligase"/>
</dbReference>
<dbReference type="SUPFAM" id="SSF47323">
    <property type="entry name" value="Anticodon-binding domain of a subclass of class I aminoacyl-tRNA synthetases"/>
    <property type="match status" value="1"/>
</dbReference>
<evidence type="ECO:0000259" key="12">
    <source>
        <dbReference type="SMART" id="SM01016"/>
    </source>
</evidence>
<dbReference type="GO" id="GO:0004814">
    <property type="term" value="F:arginine-tRNA ligase activity"/>
    <property type="evidence" value="ECO:0007669"/>
    <property type="project" value="UniProtKB-EC"/>
</dbReference>
<dbReference type="InterPro" id="IPR014729">
    <property type="entry name" value="Rossmann-like_a/b/a_fold"/>
</dbReference>
<reference evidence="14" key="1">
    <citation type="journal article" date="2018" name="Nat. Microbiol.">
        <title>Leveraging single-cell genomics to expand the fungal tree of life.</title>
        <authorList>
            <person name="Ahrendt S.R."/>
            <person name="Quandt C.A."/>
            <person name="Ciobanu D."/>
            <person name="Clum A."/>
            <person name="Salamov A."/>
            <person name="Andreopoulos B."/>
            <person name="Cheng J.F."/>
            <person name="Woyke T."/>
            <person name="Pelin A."/>
            <person name="Henrissat B."/>
            <person name="Reynolds N.K."/>
            <person name="Benny G.L."/>
            <person name="Smith M.E."/>
            <person name="James T.Y."/>
            <person name="Grigoriev I.V."/>
        </authorList>
    </citation>
    <scope>NUCLEOTIDE SEQUENCE [LARGE SCALE GENOMIC DNA]</scope>
    <source>
        <strain evidence="14">ATCC 52028</strain>
    </source>
</reference>
<evidence type="ECO:0000256" key="4">
    <source>
        <dbReference type="ARBA" id="ARBA00022741"/>
    </source>
</evidence>
<dbReference type="SMART" id="SM01016">
    <property type="entry name" value="Arg_tRNA_synt_N"/>
    <property type="match status" value="1"/>
</dbReference>
<sequence>MAQGGPASAAVQTAAPLAAAAAASLAASPEAAPATSQAIHIVDELVKHAPLYDVYRYDMAEQVAAILDVPVEKAVACIEVPSNTKNGDLSLVLPRLGLTMSPVAAAQKLATEFKLGTAFAAYKAMGPFFNLTFAEDHFRNALLPRIMLDSKSQYGHSSEGLGKIVVIDYSSPNIAKPFHAGHLRSTMIGTFVANLLNARGIAAVSLNYLGDWGKQYGLLAVGFDKYGSEAQLAEDPIRHLYEVYVKINTDSENEREALEAKRKAGTATAADEANSIQDQARAYFTRMENGDAEALALWRKFRELSIVKYKQIYERINVHFDVYSGESEYDLTCMQGYLEKLRAMGLMKVDAGAEIVDLNAFSMGVALIAKKDGSMLYLSRDIAAAHDRAEKYQPDQLLYVVGNQQDHHFRQLFKILELMGSPMAGKCQHLNFGLIKSKDGSMSTRRGKVVFLQDIIDQTQEEMHDVMKANEAKYAHIADPLAVADNVAVSSIVVQDMSARRHLDYEFDWGRMLSFEGDTGPYLQYAHARLCSIERQAQPLKPLATWEEIAATSGALTEPQAAALLRALAAWPDVLTDASVSYEPCTIVKYALRMSRDVSRAVEALYVRNQPEDIARARLTLFVAARKVLGQTLSMIGLRPLERM</sequence>
<dbReference type="Proteomes" id="UP000274922">
    <property type="component" value="Unassembled WGS sequence"/>
</dbReference>
<accession>A0A4P9XBS3</accession>
<dbReference type="InterPro" id="IPR009080">
    <property type="entry name" value="tRNAsynth_Ia_anticodon-bd"/>
</dbReference>
<dbReference type="PROSITE" id="PS00178">
    <property type="entry name" value="AA_TRNA_LIGASE_I"/>
    <property type="match status" value="1"/>
</dbReference>
<keyword evidence="6 10" id="KW-0648">Protein biosynthesis</keyword>
<dbReference type="Pfam" id="PF05746">
    <property type="entry name" value="DALR_1"/>
    <property type="match status" value="1"/>
</dbReference>
<dbReference type="SUPFAM" id="SSF55190">
    <property type="entry name" value="Arginyl-tRNA synthetase (ArgRS), N-terminal 'additional' domain"/>
    <property type="match status" value="1"/>
</dbReference>
<protein>
    <recommendedName>
        <fullName evidence="2">arginine--tRNA ligase</fullName>
        <ecNumber evidence="2">6.1.1.19</ecNumber>
    </recommendedName>
    <alternativeName>
        <fullName evidence="8">Arginyl-tRNA synthetase</fullName>
    </alternativeName>
</protein>
<dbReference type="NCBIfam" id="TIGR00456">
    <property type="entry name" value="argS"/>
    <property type="match status" value="1"/>
</dbReference>
<keyword evidence="4 10" id="KW-0547">Nucleotide-binding</keyword>
<dbReference type="PANTHER" id="PTHR11956">
    <property type="entry name" value="ARGINYL-TRNA SYNTHETASE"/>
    <property type="match status" value="1"/>
</dbReference>
<organism evidence="13 14">
    <name type="scientific">Caulochytrium protostelioides</name>
    <dbReference type="NCBI Taxonomy" id="1555241"/>
    <lineage>
        <taxon>Eukaryota</taxon>
        <taxon>Fungi</taxon>
        <taxon>Fungi incertae sedis</taxon>
        <taxon>Chytridiomycota</taxon>
        <taxon>Chytridiomycota incertae sedis</taxon>
        <taxon>Chytridiomycetes</taxon>
        <taxon>Caulochytriales</taxon>
        <taxon>Caulochytriaceae</taxon>
        <taxon>Caulochytrium</taxon>
    </lineage>
</organism>
<dbReference type="Pfam" id="PF00750">
    <property type="entry name" value="tRNA-synt_1d"/>
    <property type="match status" value="1"/>
</dbReference>
<evidence type="ECO:0000256" key="9">
    <source>
        <dbReference type="ARBA" id="ARBA00049339"/>
    </source>
</evidence>
<dbReference type="EC" id="6.1.1.19" evidence="2"/>
<evidence type="ECO:0000256" key="6">
    <source>
        <dbReference type="ARBA" id="ARBA00022917"/>
    </source>
</evidence>
<dbReference type="InterPro" id="IPR005148">
    <property type="entry name" value="Arg-tRNA-synth_N"/>
</dbReference>
<keyword evidence="7 10" id="KW-0030">Aminoacyl-tRNA synthetase</keyword>
<evidence type="ECO:0000256" key="2">
    <source>
        <dbReference type="ARBA" id="ARBA00012837"/>
    </source>
</evidence>
<evidence type="ECO:0000256" key="7">
    <source>
        <dbReference type="ARBA" id="ARBA00023146"/>
    </source>
</evidence>
<keyword evidence="14" id="KW-1185">Reference proteome</keyword>
<feature type="domain" description="Arginyl tRNA synthetase N-terminal" evidence="12">
    <location>
        <begin position="57"/>
        <end position="133"/>
    </location>
</feature>
<comment type="catalytic activity">
    <reaction evidence="9">
        <text>tRNA(Arg) + L-arginine + ATP = L-arginyl-tRNA(Arg) + AMP + diphosphate</text>
        <dbReference type="Rhea" id="RHEA:20301"/>
        <dbReference type="Rhea" id="RHEA-COMP:9658"/>
        <dbReference type="Rhea" id="RHEA-COMP:9673"/>
        <dbReference type="ChEBI" id="CHEBI:30616"/>
        <dbReference type="ChEBI" id="CHEBI:32682"/>
        <dbReference type="ChEBI" id="CHEBI:33019"/>
        <dbReference type="ChEBI" id="CHEBI:78442"/>
        <dbReference type="ChEBI" id="CHEBI:78513"/>
        <dbReference type="ChEBI" id="CHEBI:456215"/>
        <dbReference type="EC" id="6.1.1.19"/>
    </reaction>
</comment>
<evidence type="ECO:0000256" key="8">
    <source>
        <dbReference type="ARBA" id="ARBA00033033"/>
    </source>
</evidence>
<evidence type="ECO:0000256" key="3">
    <source>
        <dbReference type="ARBA" id="ARBA00022598"/>
    </source>
</evidence>
<dbReference type="InterPro" id="IPR035684">
    <property type="entry name" value="ArgRS_core"/>
</dbReference>